<dbReference type="Pfam" id="PF00400">
    <property type="entry name" value="WD40"/>
    <property type="match status" value="1"/>
</dbReference>
<reference evidence="2" key="1">
    <citation type="journal article" date="2017" name="Plant J.">
        <title>The pomegranate (Punica granatum L.) genome and the genomics of punicalagin biosynthesis.</title>
        <authorList>
            <person name="Qin G."/>
            <person name="Xu C."/>
            <person name="Ming R."/>
            <person name="Tang H."/>
            <person name="Guyot R."/>
            <person name="Kramer E.M."/>
            <person name="Hu Y."/>
            <person name="Yi X."/>
            <person name="Qi Y."/>
            <person name="Xu X."/>
            <person name="Gao Z."/>
            <person name="Pan H."/>
            <person name="Jian J."/>
            <person name="Tian Y."/>
            <person name="Yue Z."/>
            <person name="Xu Y."/>
        </authorList>
    </citation>
    <scope>NUCLEOTIDE SEQUENCE [LARGE SCALE GENOMIC DNA]</scope>
    <source>
        <strain evidence="2">cv. Dabenzi</strain>
    </source>
</reference>
<dbReference type="EMBL" id="MTKT01004950">
    <property type="protein sequence ID" value="OWM68561.1"/>
    <property type="molecule type" value="Genomic_DNA"/>
</dbReference>
<dbReference type="Proteomes" id="UP000197138">
    <property type="component" value="Unassembled WGS sequence"/>
</dbReference>
<evidence type="ECO:0008006" key="3">
    <source>
        <dbReference type="Google" id="ProtNLM"/>
    </source>
</evidence>
<evidence type="ECO:0000313" key="1">
    <source>
        <dbReference type="EMBL" id="OWM68561.1"/>
    </source>
</evidence>
<accession>A0A218W8N5</accession>
<evidence type="ECO:0000313" key="2">
    <source>
        <dbReference type="Proteomes" id="UP000197138"/>
    </source>
</evidence>
<sequence length="123" mass="13591">MSVLCWDNYLLSCSLDQTIKVWASASTGAGEIEVIYTQNEDHGVLALKGMHDMEGKPILLCACNDDTVHLYELPTFVERGKIYSRREVLVLQVAPTHGLFFTGDGAGTLSVWKWSGESKQALL</sequence>
<comment type="caution">
    <text evidence="1">The sequence shown here is derived from an EMBL/GenBank/DDBJ whole genome shotgun (WGS) entry which is preliminary data.</text>
</comment>
<dbReference type="InterPro" id="IPR036322">
    <property type="entry name" value="WD40_repeat_dom_sf"/>
</dbReference>
<protein>
    <recommendedName>
        <fullName evidence="3">Zinc finger CCCH domain-containing protein 48-like</fullName>
    </recommendedName>
</protein>
<proteinExistence type="predicted"/>
<gene>
    <name evidence="1" type="ORF">CDL15_Pgr023526</name>
</gene>
<dbReference type="Gene3D" id="2.130.10.10">
    <property type="entry name" value="YVTN repeat-like/Quinoprotein amine dehydrogenase"/>
    <property type="match status" value="1"/>
</dbReference>
<dbReference type="SUPFAM" id="SSF50978">
    <property type="entry name" value="WD40 repeat-like"/>
    <property type="match status" value="1"/>
</dbReference>
<name>A0A218W8N5_PUNGR</name>
<organism evidence="1 2">
    <name type="scientific">Punica granatum</name>
    <name type="common">Pomegranate</name>
    <dbReference type="NCBI Taxonomy" id="22663"/>
    <lineage>
        <taxon>Eukaryota</taxon>
        <taxon>Viridiplantae</taxon>
        <taxon>Streptophyta</taxon>
        <taxon>Embryophyta</taxon>
        <taxon>Tracheophyta</taxon>
        <taxon>Spermatophyta</taxon>
        <taxon>Magnoliopsida</taxon>
        <taxon>eudicotyledons</taxon>
        <taxon>Gunneridae</taxon>
        <taxon>Pentapetalae</taxon>
        <taxon>rosids</taxon>
        <taxon>malvids</taxon>
        <taxon>Myrtales</taxon>
        <taxon>Lythraceae</taxon>
        <taxon>Punica</taxon>
    </lineage>
</organism>
<dbReference type="InterPro" id="IPR044715">
    <property type="entry name" value="WDR86-like"/>
</dbReference>
<dbReference type="InterPro" id="IPR015943">
    <property type="entry name" value="WD40/YVTN_repeat-like_dom_sf"/>
</dbReference>
<dbReference type="PANTHER" id="PTHR44489">
    <property type="match status" value="1"/>
</dbReference>
<dbReference type="PANTHER" id="PTHR44489:SF1">
    <property type="entry name" value="ZINC FINGER CCCH DOMAIN-CONTAINING PROTEIN 63"/>
    <property type="match status" value="1"/>
</dbReference>
<dbReference type="InterPro" id="IPR001680">
    <property type="entry name" value="WD40_rpt"/>
</dbReference>
<dbReference type="AlphaFoldDB" id="A0A218W8N5"/>